<dbReference type="InterPro" id="IPR036188">
    <property type="entry name" value="FAD/NAD-bd_sf"/>
</dbReference>
<organism evidence="1 2">
    <name type="scientific">Andreprevotia lacus DSM 23236</name>
    <dbReference type="NCBI Taxonomy" id="1121001"/>
    <lineage>
        <taxon>Bacteria</taxon>
        <taxon>Pseudomonadati</taxon>
        <taxon>Pseudomonadota</taxon>
        <taxon>Betaproteobacteria</taxon>
        <taxon>Neisseriales</taxon>
        <taxon>Chitinibacteraceae</taxon>
        <taxon>Andreprevotia</taxon>
    </lineage>
</organism>
<dbReference type="OrthoDB" id="127573at2"/>
<dbReference type="EMBL" id="FWXD01000014">
    <property type="protein sequence ID" value="SMC26464.1"/>
    <property type="molecule type" value="Genomic_DNA"/>
</dbReference>
<keyword evidence="2" id="KW-1185">Reference proteome</keyword>
<proteinExistence type="predicted"/>
<dbReference type="STRING" id="1121001.SAMN02745857_02490"/>
<name>A0A1W1XRG4_9NEIS</name>
<evidence type="ECO:0000313" key="1">
    <source>
        <dbReference type="EMBL" id="SMC26464.1"/>
    </source>
</evidence>
<protein>
    <submittedName>
        <fullName evidence="1">NAD(P)-binding Rossmann-like domain-containing protein</fullName>
    </submittedName>
</protein>
<dbReference type="Gene3D" id="3.50.50.60">
    <property type="entry name" value="FAD/NAD(P)-binding domain"/>
    <property type="match status" value="1"/>
</dbReference>
<dbReference type="Pfam" id="PF13450">
    <property type="entry name" value="NAD_binding_8"/>
    <property type="match status" value="1"/>
</dbReference>
<gene>
    <name evidence="1" type="ORF">SAMN02745857_02490</name>
</gene>
<reference evidence="1 2" key="1">
    <citation type="submission" date="2017-04" db="EMBL/GenBank/DDBJ databases">
        <authorList>
            <person name="Afonso C.L."/>
            <person name="Miller P.J."/>
            <person name="Scott M.A."/>
            <person name="Spackman E."/>
            <person name="Goraichik I."/>
            <person name="Dimitrov K.M."/>
            <person name="Suarez D.L."/>
            <person name="Swayne D.E."/>
        </authorList>
    </citation>
    <scope>NUCLEOTIDE SEQUENCE [LARGE SCALE GENOMIC DNA]</scope>
    <source>
        <strain evidence="1 2">DSM 23236</strain>
    </source>
</reference>
<dbReference type="RefSeq" id="WP_084091133.1">
    <property type="nucleotide sequence ID" value="NZ_FWXD01000014.1"/>
</dbReference>
<sequence>MKRRDFLLLSAGMLAGCTLPPRLAIHRYAPGMAEGHALRDRKALPAPSAELHTDVLILGSGIAGLTAGWRLAQQGYQDFLLLSGPEPHGNASAAHLAGTDCPRGAHYLPIPGMAATQVRELLAEMGVIERGAGTPAPYYDERSLVHAPEERLYQNGQWHSGLLQPGNADENAQIKRFFALVDQLKQKRGSDGKRIFEIPSALASQDPQWRALDRITFDAWLDREGYTSPQLRWYLDYACRDDFGATSARTSAWAGLHYFCSRDGRAANADNDAVLTWPGGLNPLARYMQQRIGAARALPGLAARVSERQGKVETLVWQPQQQRMLRIHARRVICAMPLHVAIHVVEGMGALGFDAQTHMPPHAPWLVSNFAFDHFPSEAHGVPLAWDNVVYGSRSLGYVVATHQLIRAARPEQTVFTAYHALADNTPEAARRWLQQASDDDLYQLAATDLAAVYGWKLWQNAAQVEITVRGHAMASPTPGFLSNTGLAALRACDGPIQFAHSDLSGFSIFEEAAWWGDAAARRILRA</sequence>
<dbReference type="PROSITE" id="PS51257">
    <property type="entry name" value="PROKAR_LIPOPROTEIN"/>
    <property type="match status" value="1"/>
</dbReference>
<accession>A0A1W1XRG4</accession>
<dbReference type="SUPFAM" id="SSF51905">
    <property type="entry name" value="FAD/NAD(P)-binding domain"/>
    <property type="match status" value="1"/>
</dbReference>
<dbReference type="Proteomes" id="UP000192761">
    <property type="component" value="Unassembled WGS sequence"/>
</dbReference>
<dbReference type="AlphaFoldDB" id="A0A1W1XRG4"/>
<evidence type="ECO:0000313" key="2">
    <source>
        <dbReference type="Proteomes" id="UP000192761"/>
    </source>
</evidence>